<sequence>MLHALPAQVARPAYDRTQLQPGIVHIGPGAFHRAHQAAFIDTLLHDDPRWAITAIALRSRDTTDTLRAQDGLFTLKTLGPGSWTRVIGAIRDAFSAQDDPSGALTALGAPATRLITLTITEKGYCLDGNGQLDLSHPDIVHDIARPDAPRSAIGWLVAGLARRKAAGTPPPVVMSCDNLTDNGSRLREAVVRLARQSDTGLAGWIERHTLFPRTMVDSITPASDPAFLDALESELGTRDDAAVCREVFTSWVIENLDCEPVAALGRAGAVLTSDVRGHALAKLRVLNGAHSALAWMGLALGYQRVSEAISDDWLGARIAEMIGQEILPGLAPVQGLDPDAYAQGVLARFANPAISHKLSQIAWDSSQKLPVRLLGTVADNLQAGRPVVHLARAAAAWMRFVVRAAREGSALTDPLQETLLVAGRDCTGDPAGDTARFLEMEQVFPPGLARNPDFRSALSRGYGDILKLERGLRP</sequence>
<dbReference type="InterPro" id="IPR013328">
    <property type="entry name" value="6PGD_dom2"/>
</dbReference>
<keyword evidence="5" id="KW-1185">Reference proteome</keyword>
<feature type="domain" description="Mannitol dehydrogenase C-terminal" evidence="3">
    <location>
        <begin position="275"/>
        <end position="462"/>
    </location>
</feature>
<dbReference type="Pfam" id="PF08125">
    <property type="entry name" value="Mannitol_dh_C"/>
    <property type="match status" value="1"/>
</dbReference>
<organism evidence="4 5">
    <name type="scientific">Glycocaulis albus</name>
    <dbReference type="NCBI Taxonomy" id="1382801"/>
    <lineage>
        <taxon>Bacteria</taxon>
        <taxon>Pseudomonadati</taxon>
        <taxon>Pseudomonadota</taxon>
        <taxon>Alphaproteobacteria</taxon>
        <taxon>Maricaulales</taxon>
        <taxon>Maricaulaceae</taxon>
        <taxon>Glycocaulis</taxon>
    </lineage>
</organism>
<dbReference type="InterPro" id="IPR013118">
    <property type="entry name" value="Mannitol_DH_C"/>
</dbReference>
<dbReference type="EMBL" id="BMFS01000006">
    <property type="protein sequence ID" value="GGH00444.1"/>
    <property type="molecule type" value="Genomic_DNA"/>
</dbReference>
<dbReference type="Pfam" id="PF01232">
    <property type="entry name" value="Mannitol_dh"/>
    <property type="match status" value="1"/>
</dbReference>
<dbReference type="Gene3D" id="3.40.50.720">
    <property type="entry name" value="NAD(P)-binding Rossmann-like Domain"/>
    <property type="match status" value="1"/>
</dbReference>
<evidence type="ECO:0000313" key="4">
    <source>
        <dbReference type="EMBL" id="GGH00444.1"/>
    </source>
</evidence>
<reference evidence="5" key="1">
    <citation type="journal article" date="2019" name="Int. J. Syst. Evol. Microbiol.">
        <title>The Global Catalogue of Microorganisms (GCM) 10K type strain sequencing project: providing services to taxonomists for standard genome sequencing and annotation.</title>
        <authorList>
            <consortium name="The Broad Institute Genomics Platform"/>
            <consortium name="The Broad Institute Genome Sequencing Center for Infectious Disease"/>
            <person name="Wu L."/>
            <person name="Ma J."/>
        </authorList>
    </citation>
    <scope>NUCLEOTIDE SEQUENCE [LARGE SCALE GENOMIC DNA]</scope>
    <source>
        <strain evidence="5">CGMCC 1.12766</strain>
    </source>
</reference>
<proteinExistence type="predicted"/>
<gene>
    <name evidence="4" type="ORF">GCM10007420_15540</name>
</gene>
<dbReference type="PRINTS" id="PR00084">
    <property type="entry name" value="MTLDHDRGNASE"/>
</dbReference>
<dbReference type="RefSeq" id="WP_188452005.1">
    <property type="nucleotide sequence ID" value="NZ_BMFS01000006.1"/>
</dbReference>
<dbReference type="InterPro" id="IPR036291">
    <property type="entry name" value="NAD(P)-bd_dom_sf"/>
</dbReference>
<evidence type="ECO:0000256" key="1">
    <source>
        <dbReference type="ARBA" id="ARBA00023002"/>
    </source>
</evidence>
<dbReference type="InterPro" id="IPR008927">
    <property type="entry name" value="6-PGluconate_DH-like_C_sf"/>
</dbReference>
<evidence type="ECO:0000313" key="5">
    <source>
        <dbReference type="Proteomes" id="UP000648722"/>
    </source>
</evidence>
<protein>
    <submittedName>
        <fullName evidence="4">Mannitol 2-dehydrogenase</fullName>
    </submittedName>
</protein>
<accession>A0ABQ1XQI9</accession>
<dbReference type="Proteomes" id="UP000648722">
    <property type="component" value="Unassembled WGS sequence"/>
</dbReference>
<dbReference type="PANTHER" id="PTHR43362:SF1">
    <property type="entry name" value="MANNITOL DEHYDROGENASE 2-RELATED"/>
    <property type="match status" value="1"/>
</dbReference>
<feature type="domain" description="Mannitol dehydrogenase N-terminal" evidence="2">
    <location>
        <begin position="22"/>
        <end position="255"/>
    </location>
</feature>
<comment type="caution">
    <text evidence="4">The sequence shown here is derived from an EMBL/GenBank/DDBJ whole genome shotgun (WGS) entry which is preliminary data.</text>
</comment>
<evidence type="ECO:0000259" key="2">
    <source>
        <dbReference type="Pfam" id="PF01232"/>
    </source>
</evidence>
<dbReference type="Gene3D" id="1.10.1040.10">
    <property type="entry name" value="N-(1-d-carboxylethyl)-l-norvaline Dehydrogenase, domain 2"/>
    <property type="match status" value="1"/>
</dbReference>
<dbReference type="InterPro" id="IPR050988">
    <property type="entry name" value="Mannitol_DH/Oxidoreductase"/>
</dbReference>
<name>A0ABQ1XQI9_9PROT</name>
<dbReference type="InterPro" id="IPR013131">
    <property type="entry name" value="Mannitol_DH_N"/>
</dbReference>
<dbReference type="PANTHER" id="PTHR43362">
    <property type="entry name" value="MANNITOL DEHYDROGENASE DSF1-RELATED"/>
    <property type="match status" value="1"/>
</dbReference>
<dbReference type="SUPFAM" id="SSF48179">
    <property type="entry name" value="6-phosphogluconate dehydrogenase C-terminal domain-like"/>
    <property type="match status" value="1"/>
</dbReference>
<dbReference type="InterPro" id="IPR000669">
    <property type="entry name" value="Mannitol_DH"/>
</dbReference>
<dbReference type="SUPFAM" id="SSF51735">
    <property type="entry name" value="NAD(P)-binding Rossmann-fold domains"/>
    <property type="match status" value="1"/>
</dbReference>
<evidence type="ECO:0000259" key="3">
    <source>
        <dbReference type="Pfam" id="PF08125"/>
    </source>
</evidence>
<keyword evidence="1" id="KW-0560">Oxidoreductase</keyword>